<reference evidence="2 3" key="1">
    <citation type="journal article" date="2024" name="Plant J.">
        <title>Genome sequences and population genomics reveal climatic adaptation and genomic divergence between two closely related sweetgum species.</title>
        <authorList>
            <person name="Xu W.Q."/>
            <person name="Ren C.Q."/>
            <person name="Zhang X.Y."/>
            <person name="Comes H.P."/>
            <person name="Liu X.H."/>
            <person name="Li Y.G."/>
            <person name="Kettle C.J."/>
            <person name="Jalonen R."/>
            <person name="Gaisberger H."/>
            <person name="Ma Y.Z."/>
            <person name="Qiu Y.X."/>
        </authorList>
    </citation>
    <scope>NUCLEOTIDE SEQUENCE [LARGE SCALE GENOMIC DNA]</scope>
    <source>
        <strain evidence="2">Hangzhou</strain>
    </source>
</reference>
<gene>
    <name evidence="2" type="ORF">L1049_018164</name>
</gene>
<sequence>MPEEKWSDSLPVDWILMTEVQKDGSKTKCYRNEKTDQTFYTKEDVYRYVDYAKNGLTKPRGGLEEEELRELLSKKGSKRKSFGASSSLPTTAPDTPLKDQPHEIEKHRDKNAKPRSKKFKNEKKGRGLK</sequence>
<evidence type="ECO:0000313" key="3">
    <source>
        <dbReference type="Proteomes" id="UP001415857"/>
    </source>
</evidence>
<protein>
    <submittedName>
        <fullName evidence="2">Uncharacterized protein</fullName>
    </submittedName>
</protein>
<accession>A0AAP0NIC5</accession>
<feature type="compositionally biased region" description="Basic and acidic residues" evidence="1">
    <location>
        <begin position="96"/>
        <end position="112"/>
    </location>
</feature>
<dbReference type="EMBL" id="JBBPBK010000012">
    <property type="protein sequence ID" value="KAK9273355.1"/>
    <property type="molecule type" value="Genomic_DNA"/>
</dbReference>
<feature type="region of interest" description="Disordered" evidence="1">
    <location>
        <begin position="71"/>
        <end position="129"/>
    </location>
</feature>
<keyword evidence="3" id="KW-1185">Reference proteome</keyword>
<organism evidence="2 3">
    <name type="scientific">Liquidambar formosana</name>
    <name type="common">Formosan gum</name>
    <dbReference type="NCBI Taxonomy" id="63359"/>
    <lineage>
        <taxon>Eukaryota</taxon>
        <taxon>Viridiplantae</taxon>
        <taxon>Streptophyta</taxon>
        <taxon>Embryophyta</taxon>
        <taxon>Tracheophyta</taxon>
        <taxon>Spermatophyta</taxon>
        <taxon>Magnoliopsida</taxon>
        <taxon>eudicotyledons</taxon>
        <taxon>Gunneridae</taxon>
        <taxon>Pentapetalae</taxon>
        <taxon>Saxifragales</taxon>
        <taxon>Altingiaceae</taxon>
        <taxon>Liquidambar</taxon>
    </lineage>
</organism>
<comment type="caution">
    <text evidence="2">The sequence shown here is derived from an EMBL/GenBank/DDBJ whole genome shotgun (WGS) entry which is preliminary data.</text>
</comment>
<dbReference type="Proteomes" id="UP001415857">
    <property type="component" value="Unassembled WGS sequence"/>
</dbReference>
<evidence type="ECO:0000313" key="2">
    <source>
        <dbReference type="EMBL" id="KAK9273355.1"/>
    </source>
</evidence>
<dbReference type="AlphaFoldDB" id="A0AAP0NIC5"/>
<name>A0AAP0NIC5_LIQFO</name>
<proteinExistence type="predicted"/>
<evidence type="ECO:0000256" key="1">
    <source>
        <dbReference type="SAM" id="MobiDB-lite"/>
    </source>
</evidence>